<evidence type="ECO:0000256" key="2">
    <source>
        <dbReference type="SAM" id="Phobius"/>
    </source>
</evidence>
<dbReference type="Proteomes" id="UP000621560">
    <property type="component" value="Unassembled WGS sequence"/>
</dbReference>
<gene>
    <name evidence="3" type="ORF">IDH44_04315</name>
</gene>
<keyword evidence="2" id="KW-0472">Membrane</keyword>
<accession>A0A927BRX1</accession>
<keyword evidence="2" id="KW-0812">Transmembrane</keyword>
<name>A0A927BRX1_9BACL</name>
<dbReference type="RefSeq" id="WP_190915064.1">
    <property type="nucleotide sequence ID" value="NZ_JACXIZ010000011.1"/>
</dbReference>
<sequence>MAYMHGNLALQPKKEPQHAPKPKKRVIVKRKTMPVQEKLLYLFTIAVCVIVAGTIIFRYASIYQMNVNIQDLNRQQNALSIEVQELKKKVEQLSDPQVLRGKAIEQGMVQSDPDASIQIMMDGAAVLNE</sequence>
<reference evidence="3" key="1">
    <citation type="submission" date="2020-09" db="EMBL/GenBank/DDBJ databases">
        <title>A novel bacterium of genus Paenibacillus, isolated from South China Sea.</title>
        <authorList>
            <person name="Huang H."/>
            <person name="Mo K."/>
            <person name="Hu Y."/>
        </authorList>
    </citation>
    <scope>NUCLEOTIDE SEQUENCE</scope>
    <source>
        <strain evidence="3">IB182496</strain>
    </source>
</reference>
<organism evidence="3 4">
    <name type="scientific">Paenibacillus sabuli</name>
    <dbReference type="NCBI Taxonomy" id="2772509"/>
    <lineage>
        <taxon>Bacteria</taxon>
        <taxon>Bacillati</taxon>
        <taxon>Bacillota</taxon>
        <taxon>Bacilli</taxon>
        <taxon>Bacillales</taxon>
        <taxon>Paenibacillaceae</taxon>
        <taxon>Paenibacillus</taxon>
    </lineage>
</organism>
<protein>
    <submittedName>
        <fullName evidence="3">Septum formation initiator family protein</fullName>
    </submittedName>
</protein>
<proteinExistence type="predicted"/>
<dbReference type="AlphaFoldDB" id="A0A927BRX1"/>
<evidence type="ECO:0000256" key="1">
    <source>
        <dbReference type="SAM" id="MobiDB-lite"/>
    </source>
</evidence>
<dbReference type="EMBL" id="JACXIZ010000011">
    <property type="protein sequence ID" value="MBD2844404.1"/>
    <property type="molecule type" value="Genomic_DNA"/>
</dbReference>
<comment type="caution">
    <text evidence="3">The sequence shown here is derived from an EMBL/GenBank/DDBJ whole genome shotgun (WGS) entry which is preliminary data.</text>
</comment>
<evidence type="ECO:0000313" key="4">
    <source>
        <dbReference type="Proteomes" id="UP000621560"/>
    </source>
</evidence>
<evidence type="ECO:0000313" key="3">
    <source>
        <dbReference type="EMBL" id="MBD2844404.1"/>
    </source>
</evidence>
<keyword evidence="2" id="KW-1133">Transmembrane helix</keyword>
<keyword evidence="4" id="KW-1185">Reference proteome</keyword>
<feature type="transmembrane region" description="Helical" evidence="2">
    <location>
        <begin position="39"/>
        <end position="60"/>
    </location>
</feature>
<feature type="region of interest" description="Disordered" evidence="1">
    <location>
        <begin position="1"/>
        <end position="23"/>
    </location>
</feature>